<dbReference type="PANTHER" id="PTHR45969:SF81">
    <property type="entry name" value="OS08G0157400 PROTEIN"/>
    <property type="match status" value="1"/>
</dbReference>
<dbReference type="InterPro" id="IPR011016">
    <property type="entry name" value="Znf_RING-CH"/>
</dbReference>
<evidence type="ECO:0000313" key="6">
    <source>
        <dbReference type="EMBL" id="OMP02760.1"/>
    </source>
</evidence>
<keyword evidence="1" id="KW-0479">Metal-binding</keyword>
<gene>
    <name evidence="6" type="ORF">COLO4_10837</name>
</gene>
<dbReference type="SMART" id="SM00184">
    <property type="entry name" value="RING"/>
    <property type="match status" value="1"/>
</dbReference>
<dbReference type="GO" id="GO:0016567">
    <property type="term" value="P:protein ubiquitination"/>
    <property type="evidence" value="ECO:0007669"/>
    <property type="project" value="TreeGrafter"/>
</dbReference>
<reference evidence="7" key="1">
    <citation type="submission" date="2013-09" db="EMBL/GenBank/DDBJ databases">
        <title>Corchorus olitorius genome sequencing.</title>
        <authorList>
            <person name="Alam M."/>
            <person name="Haque M.S."/>
            <person name="Islam M.S."/>
            <person name="Emdad E.M."/>
            <person name="Islam M.M."/>
            <person name="Ahmed B."/>
            <person name="Halim A."/>
            <person name="Hossen Q.M.M."/>
            <person name="Hossain M.Z."/>
            <person name="Ahmed R."/>
            <person name="Khan M.M."/>
            <person name="Islam R."/>
            <person name="Rashid M.M."/>
            <person name="Khan S.A."/>
            <person name="Rahman M.S."/>
            <person name="Alam M."/>
            <person name="Yahiya A.S."/>
            <person name="Khan M.S."/>
            <person name="Azam M.S."/>
            <person name="Haque T."/>
            <person name="Lashkar M.Z.H."/>
            <person name="Akhand A.I."/>
            <person name="Morshed G."/>
            <person name="Roy S."/>
            <person name="Uddin K.S."/>
            <person name="Rabeya T."/>
            <person name="Hossain A.S."/>
            <person name="Chowdhury A."/>
            <person name="Snigdha A.R."/>
            <person name="Mortoza M.S."/>
            <person name="Matin S.A."/>
            <person name="Hoque S.M.E."/>
            <person name="Islam M.K."/>
            <person name="Roy D.K."/>
            <person name="Haider R."/>
            <person name="Moosa M.M."/>
            <person name="Elias S.M."/>
            <person name="Hasan A.M."/>
            <person name="Jahan S."/>
            <person name="Shafiuddin M."/>
            <person name="Mahmood N."/>
            <person name="Shommy N.S."/>
        </authorList>
    </citation>
    <scope>NUCLEOTIDE SEQUENCE [LARGE SCALE GENOMIC DNA]</scope>
    <source>
        <strain evidence="7">cv. O-4</strain>
    </source>
</reference>
<evidence type="ECO:0000256" key="4">
    <source>
        <dbReference type="PROSITE-ProRule" id="PRU00175"/>
    </source>
</evidence>
<dbReference type="OrthoDB" id="8062037at2759"/>
<keyword evidence="7" id="KW-1185">Reference proteome</keyword>
<dbReference type="SUPFAM" id="SSF57850">
    <property type="entry name" value="RING/U-box"/>
    <property type="match status" value="1"/>
</dbReference>
<organism evidence="6 7">
    <name type="scientific">Corchorus olitorius</name>
    <dbReference type="NCBI Taxonomy" id="93759"/>
    <lineage>
        <taxon>Eukaryota</taxon>
        <taxon>Viridiplantae</taxon>
        <taxon>Streptophyta</taxon>
        <taxon>Embryophyta</taxon>
        <taxon>Tracheophyta</taxon>
        <taxon>Spermatophyta</taxon>
        <taxon>Magnoliopsida</taxon>
        <taxon>eudicotyledons</taxon>
        <taxon>Gunneridae</taxon>
        <taxon>Pentapetalae</taxon>
        <taxon>rosids</taxon>
        <taxon>malvids</taxon>
        <taxon>Malvales</taxon>
        <taxon>Malvaceae</taxon>
        <taxon>Grewioideae</taxon>
        <taxon>Apeibeae</taxon>
        <taxon>Corchorus</taxon>
    </lineage>
</organism>
<dbReference type="GO" id="GO:0061630">
    <property type="term" value="F:ubiquitin protein ligase activity"/>
    <property type="evidence" value="ECO:0007669"/>
    <property type="project" value="TreeGrafter"/>
</dbReference>
<dbReference type="GO" id="GO:0008270">
    <property type="term" value="F:zinc ion binding"/>
    <property type="evidence" value="ECO:0007669"/>
    <property type="project" value="UniProtKB-KW"/>
</dbReference>
<dbReference type="AlphaFoldDB" id="A0A1R3K6P6"/>
<dbReference type="Pfam" id="PF13639">
    <property type="entry name" value="zf-RING_2"/>
    <property type="match status" value="1"/>
</dbReference>
<feature type="domain" description="RING-type" evidence="5">
    <location>
        <begin position="107"/>
        <end position="150"/>
    </location>
</feature>
<keyword evidence="2 4" id="KW-0863">Zinc-finger</keyword>
<evidence type="ECO:0000256" key="2">
    <source>
        <dbReference type="ARBA" id="ARBA00022771"/>
    </source>
</evidence>
<proteinExistence type="predicted"/>
<evidence type="ECO:0000256" key="3">
    <source>
        <dbReference type="ARBA" id="ARBA00022833"/>
    </source>
</evidence>
<name>A0A1R3K6P6_9ROSI</name>
<dbReference type="Proteomes" id="UP000187203">
    <property type="component" value="Unassembled WGS sequence"/>
</dbReference>
<dbReference type="STRING" id="93759.A0A1R3K6P6"/>
<dbReference type="PANTHER" id="PTHR45969">
    <property type="entry name" value="RING ZINC FINGER PROTEIN-RELATED"/>
    <property type="match status" value="1"/>
</dbReference>
<dbReference type="SMART" id="SM00744">
    <property type="entry name" value="RINGv"/>
    <property type="match status" value="1"/>
</dbReference>
<sequence>MKMKKCIPGTMLLLNLVNYFKFFFREAFTHLGLLKPPAAASEEEGFYSPFNGIILLTDSRSGSLVPVPTQLVTAMIKKKVPVVEYGNFMERFGDELDDEQLANCRVCTVCLESMEENDKMRELCNCSHVFHRECLDTWVDEGQVTCPLCRSTLYPDHINWTGREGSILCS</sequence>
<evidence type="ECO:0000259" key="5">
    <source>
        <dbReference type="PROSITE" id="PS50089"/>
    </source>
</evidence>
<dbReference type="InterPro" id="IPR001841">
    <property type="entry name" value="Znf_RING"/>
</dbReference>
<dbReference type="InterPro" id="IPR013083">
    <property type="entry name" value="Znf_RING/FYVE/PHD"/>
</dbReference>
<protein>
    <submittedName>
        <fullName evidence="6">Zinc finger, RING-type</fullName>
    </submittedName>
</protein>
<dbReference type="EMBL" id="AWUE01014587">
    <property type="protein sequence ID" value="OMP02760.1"/>
    <property type="molecule type" value="Genomic_DNA"/>
</dbReference>
<comment type="caution">
    <text evidence="6">The sequence shown here is derived from an EMBL/GenBank/DDBJ whole genome shotgun (WGS) entry which is preliminary data.</text>
</comment>
<dbReference type="Gene3D" id="3.30.40.10">
    <property type="entry name" value="Zinc/RING finger domain, C3HC4 (zinc finger)"/>
    <property type="match status" value="1"/>
</dbReference>
<evidence type="ECO:0000256" key="1">
    <source>
        <dbReference type="ARBA" id="ARBA00022723"/>
    </source>
</evidence>
<evidence type="ECO:0000313" key="7">
    <source>
        <dbReference type="Proteomes" id="UP000187203"/>
    </source>
</evidence>
<accession>A0A1R3K6P6</accession>
<dbReference type="PROSITE" id="PS50089">
    <property type="entry name" value="ZF_RING_2"/>
    <property type="match status" value="1"/>
</dbReference>
<keyword evidence="3" id="KW-0862">Zinc</keyword>